<dbReference type="Proteomes" id="UP001319870">
    <property type="component" value="Unassembled WGS sequence"/>
</dbReference>
<keyword evidence="1" id="KW-0812">Transmembrane</keyword>
<evidence type="ECO:0000313" key="3">
    <source>
        <dbReference type="Proteomes" id="UP001319870"/>
    </source>
</evidence>
<gene>
    <name evidence="2" type="ORF">LEP48_12780</name>
</gene>
<keyword evidence="3" id="KW-1185">Reference proteome</keyword>
<organism evidence="2 3">
    <name type="scientific">Isoptericola luteus</name>
    <dbReference type="NCBI Taxonomy" id="2879484"/>
    <lineage>
        <taxon>Bacteria</taxon>
        <taxon>Bacillati</taxon>
        <taxon>Actinomycetota</taxon>
        <taxon>Actinomycetes</taxon>
        <taxon>Micrococcales</taxon>
        <taxon>Promicromonosporaceae</taxon>
        <taxon>Isoptericola</taxon>
    </lineage>
</organism>
<feature type="transmembrane region" description="Helical" evidence="1">
    <location>
        <begin position="20"/>
        <end position="41"/>
    </location>
</feature>
<feature type="transmembrane region" description="Helical" evidence="1">
    <location>
        <begin position="113"/>
        <end position="135"/>
    </location>
</feature>
<sequence length="542" mass="56693">MEDHEDVLADYPMLRLTEASTLVLTFFVIPALLMLVLSTRARSEVRTERSEFLLLLGVSRTLVRGILALEGAVLAGVGALAGAFVHVLIGPTFTTVPLTGTNFLPGALQAQPFALLDGSALVVATAAFACAAGRLEPSLRLRPMRRVSGWRAVPVLLGTLAVASTALLKIDGTALFVVGVLFVALGLPVSAAWFAQQAARVWGRRPDPAVWMASARIVHDPQRAARVAALLGLSVFLGATSVSMYLGPMGGMTSGSSSSSGAAAAYSVDWLDGRDGDLMTLTQRMADIDDAVLVLPVGHEASADDYRVPAVGLDDCATLEPLAGFLGGAPCDSSGAPTSQVRDTFREALDLEIVETSGLVGGSGSGDSQVISAALLLADHSVSAASVHHAGAPLPGFNPADLMSTRMSWGVIAGWIAAVWAISVLTLGAAVLRELIEHAREVHRDTRRLVLIGLEPAESARVGRWTLLIPIAATIPVSFVCGLLASFFGTGPEVTRYTPAWITLYTVIALVMTGVAVAAGGLMTAADRRRGRRTRGPRALQR</sequence>
<name>A0ABS7ZIS5_9MICO</name>
<comment type="caution">
    <text evidence="2">The sequence shown here is derived from an EMBL/GenBank/DDBJ whole genome shotgun (WGS) entry which is preliminary data.</text>
</comment>
<reference evidence="2 3" key="1">
    <citation type="submission" date="2021-09" db="EMBL/GenBank/DDBJ databases">
        <title>Isoptericola luteus sp. nov., a novel bacterium isolated from Harbin, the capital city of Heilongjiang province.</title>
        <authorList>
            <person name="Li J."/>
        </authorList>
    </citation>
    <scope>NUCLEOTIDE SEQUENCE [LARGE SCALE GENOMIC DNA]</scope>
    <source>
        <strain evidence="2 3">NEAU-Y5</strain>
    </source>
</reference>
<feature type="transmembrane region" description="Helical" evidence="1">
    <location>
        <begin position="467"/>
        <end position="488"/>
    </location>
</feature>
<feature type="transmembrane region" description="Helical" evidence="1">
    <location>
        <begin position="224"/>
        <end position="246"/>
    </location>
</feature>
<feature type="transmembrane region" description="Helical" evidence="1">
    <location>
        <begin position="412"/>
        <end position="432"/>
    </location>
</feature>
<dbReference type="EMBL" id="JAIXCQ010000008">
    <property type="protein sequence ID" value="MCA5894216.1"/>
    <property type="molecule type" value="Genomic_DNA"/>
</dbReference>
<keyword evidence="1" id="KW-0472">Membrane</keyword>
<keyword evidence="1" id="KW-1133">Transmembrane helix</keyword>
<accession>A0ABS7ZIS5</accession>
<evidence type="ECO:0008006" key="4">
    <source>
        <dbReference type="Google" id="ProtNLM"/>
    </source>
</evidence>
<evidence type="ECO:0000313" key="2">
    <source>
        <dbReference type="EMBL" id="MCA5894216.1"/>
    </source>
</evidence>
<protein>
    <recommendedName>
        <fullName evidence="4">ABC3 transporter permease protein domain-containing protein</fullName>
    </recommendedName>
</protein>
<feature type="transmembrane region" description="Helical" evidence="1">
    <location>
        <begin position="174"/>
        <end position="195"/>
    </location>
</feature>
<feature type="transmembrane region" description="Helical" evidence="1">
    <location>
        <begin position="500"/>
        <end position="525"/>
    </location>
</feature>
<dbReference type="RefSeq" id="WP_225565979.1">
    <property type="nucleotide sequence ID" value="NZ_JAIXCQ010000008.1"/>
</dbReference>
<feature type="transmembrane region" description="Helical" evidence="1">
    <location>
        <begin position="62"/>
        <end position="89"/>
    </location>
</feature>
<evidence type="ECO:0000256" key="1">
    <source>
        <dbReference type="SAM" id="Phobius"/>
    </source>
</evidence>
<proteinExistence type="predicted"/>
<feature type="transmembrane region" description="Helical" evidence="1">
    <location>
        <begin position="147"/>
        <end position="168"/>
    </location>
</feature>